<dbReference type="InterPro" id="IPR038516">
    <property type="entry name" value="AAR2_N_sf"/>
</dbReference>
<keyword evidence="13" id="KW-1185">Reference proteome</keyword>
<evidence type="ECO:0000256" key="8">
    <source>
        <dbReference type="ARBA" id="ARBA00047009"/>
    </source>
</evidence>
<dbReference type="Proteomes" id="UP000038040">
    <property type="component" value="Unplaced"/>
</dbReference>
<dbReference type="GO" id="GO:0005681">
    <property type="term" value="C:spliceosomal complex"/>
    <property type="evidence" value="ECO:0007669"/>
    <property type="project" value="UniProtKB-KW"/>
</dbReference>
<name>A0A0N4U2V8_DRAME</name>
<evidence type="ECO:0000256" key="4">
    <source>
        <dbReference type="ARBA" id="ARBA00022664"/>
    </source>
</evidence>
<evidence type="ECO:0000313" key="13">
    <source>
        <dbReference type="Proteomes" id="UP000274756"/>
    </source>
</evidence>
<dbReference type="CDD" id="cd13777">
    <property type="entry name" value="Aar2_N"/>
    <property type="match status" value="1"/>
</dbReference>
<dbReference type="GO" id="GO:0000244">
    <property type="term" value="P:spliceosomal tri-snRNP complex assembly"/>
    <property type="evidence" value="ECO:0007669"/>
    <property type="project" value="TreeGrafter"/>
</dbReference>
<reference evidence="14" key="1">
    <citation type="submission" date="2017-02" db="UniProtKB">
        <authorList>
            <consortium name="WormBaseParasite"/>
        </authorList>
    </citation>
    <scope>IDENTIFICATION</scope>
</reference>
<proteinExistence type="inferred from homology"/>
<comment type="subunit">
    <text evidence="8">Interacts with PRPF8 (via RNase H homology domain). Component of a U5 snRNP complex that contains PRPF8.</text>
</comment>
<keyword evidence="5" id="KW-0747">Spliceosome</keyword>
<comment type="function">
    <text evidence="1">Component of the U5 snRNP complex that is required for spliceosome assembly and for pre-mRNA splicing.</text>
</comment>
<dbReference type="InterPro" id="IPR007946">
    <property type="entry name" value="AAR2"/>
</dbReference>
<dbReference type="CDD" id="cd13778">
    <property type="entry name" value="Aar2_C"/>
    <property type="match status" value="1"/>
</dbReference>
<evidence type="ECO:0000259" key="9">
    <source>
        <dbReference type="Pfam" id="PF05282"/>
    </source>
</evidence>
<keyword evidence="6" id="KW-0508">mRNA splicing</keyword>
<dbReference type="Pfam" id="PF05282">
    <property type="entry name" value="AAR2"/>
    <property type="match status" value="1"/>
</dbReference>
<reference evidence="11 13" key="2">
    <citation type="submission" date="2018-11" db="EMBL/GenBank/DDBJ databases">
        <authorList>
            <consortium name="Pathogen Informatics"/>
        </authorList>
    </citation>
    <scope>NUCLEOTIDE SEQUENCE [LARGE SCALE GENOMIC DNA]</scope>
</reference>
<gene>
    <name evidence="11" type="ORF">DME_LOCUS5396</name>
</gene>
<dbReference type="Pfam" id="PF20981">
    <property type="entry name" value="AAR2_1st"/>
    <property type="match status" value="1"/>
</dbReference>
<comment type="similarity">
    <text evidence="2">Belongs to the AAR2 family.</text>
</comment>
<dbReference type="PANTHER" id="PTHR12689:SF4">
    <property type="entry name" value="PROTEIN AAR2 HOMOLOG"/>
    <property type="match status" value="1"/>
</dbReference>
<dbReference type="STRING" id="318479.A0A0N4U2V8"/>
<dbReference type="InterPro" id="IPR033648">
    <property type="entry name" value="AAR2_C"/>
</dbReference>
<evidence type="ECO:0000313" key="12">
    <source>
        <dbReference type="Proteomes" id="UP000038040"/>
    </source>
</evidence>
<dbReference type="Gene3D" id="1.25.40.550">
    <property type="entry name" value="Aar2, C-terminal domain-like"/>
    <property type="match status" value="1"/>
</dbReference>
<dbReference type="AlphaFoldDB" id="A0A0N4U2V8"/>
<keyword evidence="4" id="KW-0507">mRNA processing</keyword>
<dbReference type="Gene3D" id="2.60.34.20">
    <property type="match status" value="1"/>
</dbReference>
<evidence type="ECO:0000256" key="7">
    <source>
        <dbReference type="ARBA" id="ARBA00030625"/>
    </source>
</evidence>
<sequence length="401" mass="46470">MEEAIKAAANICSTSVSDMPKELVNHLYKNGAFLIFLDVPEGTEFGIDYKSWHVGNKFLGMKMIPPGIHYIYFSVRNAPRIGFFHIFGEREILVRKWDKLREDTTVGKISDDEISRLKSNLKQMDGGLAPYPYECYRSWFALSNHITGKTIERLRPENEFGRITGQTELITMENEVFENEPNVGCSSRVTRDNPTRLRFVDNDGLPIMNVRPGFEIRFSKIPQYGLTNRESAAISGIDDTWKLETMIEVLQGESLEIIAELQFAFVCFLIGQVYEGFEQWKRLILILCSCKKAIASYSSLYFTLLQVLFFQLKECPKDFFVDIVSKDNFLTTTLSNLFANIEDSETVDSSLKEKSRKFKIFLTKRFKWNFDQSEADVPISFDHYYQRCHLFEDWKAEKMGE</sequence>
<dbReference type="OrthoDB" id="201752at2759"/>
<dbReference type="PANTHER" id="PTHR12689">
    <property type="entry name" value="A1 CISTRON SPLICING FACTOR AAR2-RELATED"/>
    <property type="match status" value="1"/>
</dbReference>
<dbReference type="EMBL" id="UYYG01001152">
    <property type="protein sequence ID" value="VDN55423.1"/>
    <property type="molecule type" value="Genomic_DNA"/>
</dbReference>
<dbReference type="FunFam" id="1.25.40.550:FF:000001">
    <property type="entry name" value="AAR2 splicing factor homolog"/>
    <property type="match status" value="1"/>
</dbReference>
<evidence type="ECO:0000256" key="1">
    <source>
        <dbReference type="ARBA" id="ARBA00003708"/>
    </source>
</evidence>
<evidence type="ECO:0000256" key="3">
    <source>
        <dbReference type="ARBA" id="ARBA00016372"/>
    </source>
</evidence>
<dbReference type="Proteomes" id="UP000274756">
    <property type="component" value="Unassembled WGS sequence"/>
</dbReference>
<dbReference type="InterPro" id="IPR033647">
    <property type="entry name" value="Aar2_N"/>
</dbReference>
<evidence type="ECO:0000313" key="11">
    <source>
        <dbReference type="EMBL" id="VDN55423.1"/>
    </source>
</evidence>
<feature type="domain" description="AAR2 N-terminal" evidence="10">
    <location>
        <begin position="30"/>
        <end position="156"/>
    </location>
</feature>
<organism evidence="12 14">
    <name type="scientific">Dracunculus medinensis</name>
    <name type="common">Guinea worm</name>
    <dbReference type="NCBI Taxonomy" id="318479"/>
    <lineage>
        <taxon>Eukaryota</taxon>
        <taxon>Metazoa</taxon>
        <taxon>Ecdysozoa</taxon>
        <taxon>Nematoda</taxon>
        <taxon>Chromadorea</taxon>
        <taxon>Rhabditida</taxon>
        <taxon>Spirurina</taxon>
        <taxon>Dracunculoidea</taxon>
        <taxon>Dracunculidae</taxon>
        <taxon>Dracunculus</taxon>
    </lineage>
</organism>
<protein>
    <recommendedName>
        <fullName evidence="3">Protein AAR2 homolog</fullName>
    </recommendedName>
    <alternativeName>
        <fullName evidence="7">AAR2 splicing factor homolog</fullName>
    </alternativeName>
</protein>
<evidence type="ECO:0000256" key="6">
    <source>
        <dbReference type="ARBA" id="ARBA00023187"/>
    </source>
</evidence>
<evidence type="ECO:0000256" key="5">
    <source>
        <dbReference type="ARBA" id="ARBA00022728"/>
    </source>
</evidence>
<accession>A0A0N4U2V8</accession>
<feature type="domain" description="AAR2 C-terminal" evidence="9">
    <location>
        <begin position="236"/>
        <end position="371"/>
    </location>
</feature>
<evidence type="ECO:0000259" key="10">
    <source>
        <dbReference type="Pfam" id="PF20981"/>
    </source>
</evidence>
<dbReference type="WBParaSite" id="DME_0000103601-mRNA-1">
    <property type="protein sequence ID" value="DME_0000103601-mRNA-1"/>
    <property type="gene ID" value="DME_0000103601"/>
</dbReference>
<dbReference type="InterPro" id="IPR038514">
    <property type="entry name" value="AAR2_C_sf"/>
</dbReference>
<dbReference type="FunFam" id="2.60.34.20:FF:000001">
    <property type="entry name" value="protein AAR2 homolog"/>
    <property type="match status" value="1"/>
</dbReference>
<evidence type="ECO:0000313" key="14">
    <source>
        <dbReference type="WBParaSite" id="DME_0000103601-mRNA-1"/>
    </source>
</evidence>
<evidence type="ECO:0000256" key="2">
    <source>
        <dbReference type="ARBA" id="ARBA00006281"/>
    </source>
</evidence>